<reference evidence="2 3" key="1">
    <citation type="submission" date="2018-06" db="EMBL/GenBank/DDBJ databases">
        <title>Complete Genomes of Monosporascus.</title>
        <authorList>
            <person name="Robinson A.J."/>
            <person name="Natvig D.O."/>
        </authorList>
    </citation>
    <scope>NUCLEOTIDE SEQUENCE [LARGE SCALE GENOMIC DNA]</scope>
    <source>
        <strain evidence="2 3">CBS 110550</strain>
    </source>
</reference>
<evidence type="ECO:0000313" key="2">
    <source>
        <dbReference type="EMBL" id="RYO75037.1"/>
    </source>
</evidence>
<dbReference type="OrthoDB" id="434972at2759"/>
<accession>A0A4Q4SSJ8</accession>
<organism evidence="2 3">
    <name type="scientific">Monosporascus ibericus</name>
    <dbReference type="NCBI Taxonomy" id="155417"/>
    <lineage>
        <taxon>Eukaryota</taxon>
        <taxon>Fungi</taxon>
        <taxon>Dikarya</taxon>
        <taxon>Ascomycota</taxon>
        <taxon>Pezizomycotina</taxon>
        <taxon>Sordariomycetes</taxon>
        <taxon>Xylariomycetidae</taxon>
        <taxon>Xylariales</taxon>
        <taxon>Xylariales incertae sedis</taxon>
        <taxon>Monosporascus</taxon>
    </lineage>
</organism>
<evidence type="ECO:0000256" key="1">
    <source>
        <dbReference type="SAM" id="MobiDB-lite"/>
    </source>
</evidence>
<name>A0A4Q4SSJ8_9PEZI</name>
<sequence>MRPGLMDWLLHKARYRTWLFYGYSVWLFTLSDLKTIVIPQTAFGILNALAFLSEGSSIKWAQVLSRLPRAIFMIWINLLPFAIDNTTTTESYSRRQSQQAVADNALGANDEFTSQDPHVLPLPKRLPR</sequence>
<dbReference type="Proteomes" id="UP000293360">
    <property type="component" value="Unassembled WGS sequence"/>
</dbReference>
<gene>
    <name evidence="2" type="ORF">DL764_010609</name>
</gene>
<protein>
    <submittedName>
        <fullName evidence="2">Uncharacterized protein</fullName>
    </submittedName>
</protein>
<dbReference type="EMBL" id="QJNU01001572">
    <property type="protein sequence ID" value="RYO75037.1"/>
    <property type="molecule type" value="Genomic_DNA"/>
</dbReference>
<comment type="caution">
    <text evidence="2">The sequence shown here is derived from an EMBL/GenBank/DDBJ whole genome shotgun (WGS) entry which is preliminary data.</text>
</comment>
<keyword evidence="3" id="KW-1185">Reference proteome</keyword>
<feature type="region of interest" description="Disordered" evidence="1">
    <location>
        <begin position="108"/>
        <end position="128"/>
    </location>
</feature>
<evidence type="ECO:0000313" key="3">
    <source>
        <dbReference type="Proteomes" id="UP000293360"/>
    </source>
</evidence>
<dbReference type="STRING" id="155417.A0A4Q4SSJ8"/>
<dbReference type="AlphaFoldDB" id="A0A4Q4SSJ8"/>
<proteinExistence type="predicted"/>